<gene>
    <name evidence="1" type="ORF">ETAA1_52920</name>
</gene>
<keyword evidence="2" id="KW-1185">Reference proteome</keyword>
<dbReference type="AlphaFoldDB" id="A0A517Y0L0"/>
<evidence type="ECO:0000313" key="1">
    <source>
        <dbReference type="EMBL" id="QDU23297.1"/>
    </source>
</evidence>
<sequence length="380" mass="43840">MAKKPAAPEAKQPYERVDTKDLFLDPTNPRLAEYSLGEEPTQADLLRVLWEKMAVDELAMSIASSGYFDHEPVFVATEGGKDIVIEGNRRLAAVKILLDDSLRKRLKIDDLPRISAELRQDLQQLPIIRTDRKSIWQYIGFKHVNGPAKWGSYAKAQYIAEVRKNFGISLEKIAEQIGDRNRTVQRLYRAMMVIRQAEDAKVFARENRFKQSFSFSHLYTGLDYDGFKRFLDLSDETSESDKPVPRPKLKHLGELCKWLYGDRRDKTRPLIESQNPDLAILDEVLMKDNAIDTLRNGLPLKVAHDVSRGDERIFRESLQEAKRVLQTALGTLTTGFKREDTDLVRTANQIAELVDDIVEQMERKRKPKRRHRMSEDDEDV</sequence>
<dbReference type="Proteomes" id="UP000319576">
    <property type="component" value="Chromosome"/>
</dbReference>
<proteinExistence type="predicted"/>
<dbReference type="CDD" id="cd16387">
    <property type="entry name" value="ParB_N_Srx"/>
    <property type="match status" value="1"/>
</dbReference>
<dbReference type="InterPro" id="IPR036086">
    <property type="entry name" value="ParB/Sulfiredoxin_sf"/>
</dbReference>
<organism evidence="1 2">
    <name type="scientific">Urbifossiella limnaea</name>
    <dbReference type="NCBI Taxonomy" id="2528023"/>
    <lineage>
        <taxon>Bacteria</taxon>
        <taxon>Pseudomonadati</taxon>
        <taxon>Planctomycetota</taxon>
        <taxon>Planctomycetia</taxon>
        <taxon>Gemmatales</taxon>
        <taxon>Gemmataceae</taxon>
        <taxon>Urbifossiella</taxon>
    </lineage>
</organism>
<protein>
    <recommendedName>
        <fullName evidence="3">ParB/Sulfiredoxin domain-containing protein</fullName>
    </recommendedName>
</protein>
<dbReference type="KEGG" id="uli:ETAA1_52920"/>
<name>A0A517Y0L0_9BACT</name>
<dbReference type="EMBL" id="CP036273">
    <property type="protein sequence ID" value="QDU23297.1"/>
    <property type="molecule type" value="Genomic_DNA"/>
</dbReference>
<evidence type="ECO:0000313" key="2">
    <source>
        <dbReference type="Proteomes" id="UP000319576"/>
    </source>
</evidence>
<dbReference type="SUPFAM" id="SSF110849">
    <property type="entry name" value="ParB/Sulfiredoxin"/>
    <property type="match status" value="1"/>
</dbReference>
<evidence type="ECO:0008006" key="3">
    <source>
        <dbReference type="Google" id="ProtNLM"/>
    </source>
</evidence>
<reference evidence="1 2" key="1">
    <citation type="submission" date="2019-02" db="EMBL/GenBank/DDBJ databases">
        <title>Deep-cultivation of Planctomycetes and their phenomic and genomic characterization uncovers novel biology.</title>
        <authorList>
            <person name="Wiegand S."/>
            <person name="Jogler M."/>
            <person name="Boedeker C."/>
            <person name="Pinto D."/>
            <person name="Vollmers J."/>
            <person name="Rivas-Marin E."/>
            <person name="Kohn T."/>
            <person name="Peeters S.H."/>
            <person name="Heuer A."/>
            <person name="Rast P."/>
            <person name="Oberbeckmann S."/>
            <person name="Bunk B."/>
            <person name="Jeske O."/>
            <person name="Meyerdierks A."/>
            <person name="Storesund J.E."/>
            <person name="Kallscheuer N."/>
            <person name="Luecker S."/>
            <person name="Lage O.M."/>
            <person name="Pohl T."/>
            <person name="Merkel B.J."/>
            <person name="Hornburger P."/>
            <person name="Mueller R.-W."/>
            <person name="Bruemmer F."/>
            <person name="Labrenz M."/>
            <person name="Spormann A.M."/>
            <person name="Op den Camp H."/>
            <person name="Overmann J."/>
            <person name="Amann R."/>
            <person name="Jetten M.S.M."/>
            <person name="Mascher T."/>
            <person name="Medema M.H."/>
            <person name="Devos D.P."/>
            <person name="Kaster A.-K."/>
            <person name="Ovreas L."/>
            <person name="Rohde M."/>
            <person name="Galperin M.Y."/>
            <person name="Jogler C."/>
        </authorList>
    </citation>
    <scope>NUCLEOTIDE SEQUENCE [LARGE SCALE GENOMIC DNA]</scope>
    <source>
        <strain evidence="1 2">ETA_A1</strain>
    </source>
</reference>
<dbReference type="OrthoDB" id="9769293at2"/>
<accession>A0A517Y0L0</accession>
<dbReference type="RefSeq" id="WP_145243451.1">
    <property type="nucleotide sequence ID" value="NZ_CP036273.1"/>
</dbReference>